<sequence length="578" mass="67521">MGECTVKKVVGIGHQDFEQLVLDDNFYIDKTMFIKEWWESKDIVTLITRPRRFGKTLNMSMLEKFFSLKYAGRSELFQKFSIWKDENYRTLQGSYPVISLSFANVKETDYEKIRQSVNWIIEDLYNKNIFLLEGDLLTENEKMYFRSVNSEMKETTAVWAIHKMSDFLSRYYKKKVIILLDEYDTPMQEAYVHGYWDQLSKFIRSLFHSTFKTNPYMDRSVMTGITRVSKESVFSDLNNLKVITTTSDEYADSFGFTEEEVFAALKQFGMSDEQSKVKLWYDGYTFGNKTDIYNPWSVINYLDTGKLRTYWANTSSNDFIGKLIQKGSRDLKQSFEQLLSGGHFETFIDEQVAYNMLNDDESAIWGLLLASGYLKVLNVEEQNPVGFTTHVLKYELAITNLEVKLMFGRMIHGWFVGQISDYNDFIKAFLKNDVSAMNIYMNKVALGTFSCFDTGKKPSVSEPECFYHGFVLGLMIELNDRYVITSNRESGFGRYDVMFEPKKQNDNAFILEFKVQDQEHGEKALEDTVNAALMQIEKKRYEEILIRKGIERGRIRKYGFAFCGNRVLIGKENFDRKI</sequence>
<accession>N2B0T5</accession>
<dbReference type="AlphaFoldDB" id="N2B0T5"/>
<dbReference type="InterPro" id="IPR018631">
    <property type="entry name" value="AAA-ATPase-like_dom"/>
</dbReference>
<proteinExistence type="predicted"/>
<feature type="domain" description="AAA-ATPase-like" evidence="1">
    <location>
        <begin position="12"/>
        <end position="234"/>
    </location>
</feature>
<dbReference type="PATRIC" id="fig|1235802.3.peg.1339"/>
<dbReference type="STRING" id="1235802.C823_01252"/>
<name>N2B0T5_9FIRM</name>
<dbReference type="PANTHER" id="PTHR34825:SF1">
    <property type="entry name" value="AAA-ATPASE-LIKE DOMAIN-CONTAINING PROTEIN"/>
    <property type="match status" value="1"/>
</dbReference>
<keyword evidence="3" id="KW-1185">Reference proteome</keyword>
<dbReference type="SUPFAM" id="SSF52540">
    <property type="entry name" value="P-loop containing nucleoside triphosphate hydrolases"/>
    <property type="match status" value="1"/>
</dbReference>
<dbReference type="InterPro" id="IPR027417">
    <property type="entry name" value="P-loop_NTPase"/>
</dbReference>
<dbReference type="InterPro" id="IPR012547">
    <property type="entry name" value="PDDEXK_9"/>
</dbReference>
<comment type="caution">
    <text evidence="2">The sequence shown here is derived from an EMBL/GenBank/DDBJ whole genome shotgun (WGS) entry which is preliminary data.</text>
</comment>
<dbReference type="Pfam" id="PF09820">
    <property type="entry name" value="AAA-ATPase_like"/>
    <property type="match status" value="1"/>
</dbReference>
<evidence type="ECO:0000259" key="1">
    <source>
        <dbReference type="Pfam" id="PF09820"/>
    </source>
</evidence>
<evidence type="ECO:0000313" key="3">
    <source>
        <dbReference type="Proteomes" id="UP000012589"/>
    </source>
</evidence>
<dbReference type="eggNOG" id="COG4637">
    <property type="taxonomic scope" value="Bacteria"/>
</dbReference>
<dbReference type="Proteomes" id="UP000012589">
    <property type="component" value="Unassembled WGS sequence"/>
</dbReference>
<dbReference type="PANTHER" id="PTHR34825">
    <property type="entry name" value="CONSERVED PROTEIN, WITH A WEAK D-GALACTARATE DEHYDRATASE/ALTRONATE HYDROLASE DOMAIN"/>
    <property type="match status" value="1"/>
</dbReference>
<dbReference type="HOGENOM" id="CLU_021114_1_2_9"/>
<organism evidence="2 3">
    <name type="scientific">Eubacterium plexicaudatum ASF492</name>
    <dbReference type="NCBI Taxonomy" id="1235802"/>
    <lineage>
        <taxon>Bacteria</taxon>
        <taxon>Bacillati</taxon>
        <taxon>Bacillota</taxon>
        <taxon>Clostridia</taxon>
        <taxon>Eubacteriales</taxon>
        <taxon>Eubacteriaceae</taxon>
        <taxon>Eubacterium</taxon>
    </lineage>
</organism>
<gene>
    <name evidence="2" type="ORF">C823_01252</name>
</gene>
<dbReference type="Pfam" id="PF08011">
    <property type="entry name" value="PDDEXK_9"/>
    <property type="match status" value="1"/>
</dbReference>
<evidence type="ECO:0000313" key="2">
    <source>
        <dbReference type="EMBL" id="EMZ33971.1"/>
    </source>
</evidence>
<reference evidence="2 3" key="1">
    <citation type="journal article" date="2014" name="Genome Announc.">
        <title>Draft genome sequences of the altered schaedler flora, a defined bacterial community from gnotobiotic mice.</title>
        <authorList>
            <person name="Wannemuehler M.J."/>
            <person name="Overstreet A.M."/>
            <person name="Ward D.V."/>
            <person name="Phillips G.J."/>
        </authorList>
    </citation>
    <scope>NUCLEOTIDE SEQUENCE [LARGE SCALE GENOMIC DNA]</scope>
    <source>
        <strain evidence="2 3">ASF492</strain>
    </source>
</reference>
<dbReference type="EMBL" id="AQFT01000038">
    <property type="protein sequence ID" value="EMZ33971.1"/>
    <property type="molecule type" value="Genomic_DNA"/>
</dbReference>
<protein>
    <recommendedName>
        <fullName evidence="1">AAA-ATPase-like domain-containing protein</fullName>
    </recommendedName>
</protein>